<sequence length="367" mass="41178">MAQTHERECAVCTKDFTKPMILPCGHLLCRECVLSCLDSKLDAGCPLCRCPIVEHFFESSSKAVDALPTDFVMEALVESARVLSKDHLCCVCEDVRADFICMLCLETLCSACAEANQKLPATRSHDVESVSTVTHERLAASRPALCADHGDKHADSFCLCHQIAVCKTCWSHEHRICSEESNFDDEIQSAQNSLNDLTKILVEAEQKLEQVIGQLTSRLQEVDVSEQEDMAQVDKTCDRLHKLVEDVRNKLKDKSRTSHLNIRNLLRDAKTDLSNRLGKVTSHKPIVTRAVAVSPRPVLILMSMDLRTRVNSLDISADVNADCWEKPLSSVECCQEVVRRIEDDLLMLVQPKMETEFPLSELVTNRK</sequence>
<evidence type="ECO:0000256" key="2">
    <source>
        <dbReference type="ARBA" id="ARBA00022771"/>
    </source>
</evidence>
<evidence type="ECO:0000259" key="6">
    <source>
        <dbReference type="PROSITE" id="PS50089"/>
    </source>
</evidence>
<dbReference type="PANTHER" id="PTHR25462">
    <property type="entry name" value="BONUS, ISOFORM C-RELATED"/>
    <property type="match status" value="1"/>
</dbReference>
<feature type="domain" description="RING-type" evidence="6">
    <location>
        <begin position="9"/>
        <end position="49"/>
    </location>
</feature>
<dbReference type="GO" id="GO:0008270">
    <property type="term" value="F:zinc ion binding"/>
    <property type="evidence" value="ECO:0007669"/>
    <property type="project" value="UniProtKB-KW"/>
</dbReference>
<feature type="domain" description="B box-type" evidence="7">
    <location>
        <begin position="84"/>
        <end position="130"/>
    </location>
</feature>
<keyword evidence="9" id="KW-1185">Reference proteome</keyword>
<dbReference type="EMBL" id="PZQS01000011">
    <property type="protein sequence ID" value="PVD22032.1"/>
    <property type="molecule type" value="Genomic_DNA"/>
</dbReference>
<evidence type="ECO:0000313" key="9">
    <source>
        <dbReference type="Proteomes" id="UP000245119"/>
    </source>
</evidence>
<dbReference type="InterPro" id="IPR001841">
    <property type="entry name" value="Znf_RING"/>
</dbReference>
<dbReference type="SUPFAM" id="SSF57850">
    <property type="entry name" value="RING/U-box"/>
    <property type="match status" value="1"/>
</dbReference>
<feature type="coiled-coil region" evidence="5">
    <location>
        <begin position="187"/>
        <end position="214"/>
    </location>
</feature>
<dbReference type="InterPro" id="IPR018957">
    <property type="entry name" value="Znf_C3HC4_RING-type"/>
</dbReference>
<dbReference type="PROSITE" id="PS00518">
    <property type="entry name" value="ZF_RING_1"/>
    <property type="match status" value="1"/>
</dbReference>
<dbReference type="PANTHER" id="PTHR25462:SF300">
    <property type="entry name" value="RING-TYPE DOMAIN-CONTAINING PROTEIN"/>
    <property type="match status" value="1"/>
</dbReference>
<dbReference type="InterPro" id="IPR017907">
    <property type="entry name" value="Znf_RING_CS"/>
</dbReference>
<dbReference type="InterPro" id="IPR013083">
    <property type="entry name" value="Znf_RING/FYVE/PHD"/>
</dbReference>
<evidence type="ECO:0000256" key="4">
    <source>
        <dbReference type="PROSITE-ProRule" id="PRU00024"/>
    </source>
</evidence>
<dbReference type="InterPro" id="IPR047153">
    <property type="entry name" value="TRIM45/56/19-like"/>
</dbReference>
<dbReference type="Gene3D" id="3.30.40.10">
    <property type="entry name" value="Zinc/RING finger domain, C3HC4 (zinc finger)"/>
    <property type="match status" value="1"/>
</dbReference>
<dbReference type="SMART" id="SM00184">
    <property type="entry name" value="RING"/>
    <property type="match status" value="1"/>
</dbReference>
<dbReference type="AlphaFoldDB" id="A0A2T7NLI9"/>
<keyword evidence="3" id="KW-0862">Zinc</keyword>
<dbReference type="OrthoDB" id="426657at2759"/>
<evidence type="ECO:0000313" key="8">
    <source>
        <dbReference type="EMBL" id="PVD22032.1"/>
    </source>
</evidence>
<dbReference type="Proteomes" id="UP000245119">
    <property type="component" value="Linkage Group LG11"/>
</dbReference>
<dbReference type="PROSITE" id="PS50089">
    <property type="entry name" value="ZF_RING_2"/>
    <property type="match status" value="1"/>
</dbReference>
<organism evidence="8 9">
    <name type="scientific">Pomacea canaliculata</name>
    <name type="common">Golden apple snail</name>
    <dbReference type="NCBI Taxonomy" id="400727"/>
    <lineage>
        <taxon>Eukaryota</taxon>
        <taxon>Metazoa</taxon>
        <taxon>Spiralia</taxon>
        <taxon>Lophotrochozoa</taxon>
        <taxon>Mollusca</taxon>
        <taxon>Gastropoda</taxon>
        <taxon>Caenogastropoda</taxon>
        <taxon>Architaenioglossa</taxon>
        <taxon>Ampullarioidea</taxon>
        <taxon>Ampullariidae</taxon>
        <taxon>Pomacea</taxon>
    </lineage>
</organism>
<keyword evidence="1" id="KW-0479">Metal-binding</keyword>
<dbReference type="InterPro" id="IPR000315">
    <property type="entry name" value="Znf_B-box"/>
</dbReference>
<dbReference type="Pfam" id="PF00097">
    <property type="entry name" value="zf-C3HC4"/>
    <property type="match status" value="1"/>
</dbReference>
<gene>
    <name evidence="8" type="ORF">C0Q70_17835</name>
</gene>
<dbReference type="Gene3D" id="3.30.160.60">
    <property type="entry name" value="Classic Zinc Finger"/>
    <property type="match status" value="1"/>
</dbReference>
<evidence type="ECO:0000256" key="3">
    <source>
        <dbReference type="ARBA" id="ARBA00022833"/>
    </source>
</evidence>
<keyword evidence="2 4" id="KW-0863">Zinc-finger</keyword>
<comment type="caution">
    <text evidence="8">The sequence shown here is derived from an EMBL/GenBank/DDBJ whole genome shotgun (WGS) entry which is preliminary data.</text>
</comment>
<keyword evidence="5" id="KW-0175">Coiled coil</keyword>
<evidence type="ECO:0000256" key="5">
    <source>
        <dbReference type="SAM" id="Coils"/>
    </source>
</evidence>
<accession>A0A2T7NLI9</accession>
<name>A0A2T7NLI9_POMCA</name>
<dbReference type="PROSITE" id="PS50119">
    <property type="entry name" value="ZF_BBOX"/>
    <property type="match status" value="1"/>
</dbReference>
<protein>
    <recommendedName>
        <fullName evidence="10">RING-type domain-containing protein</fullName>
    </recommendedName>
</protein>
<reference evidence="8 9" key="1">
    <citation type="submission" date="2018-04" db="EMBL/GenBank/DDBJ databases">
        <title>The genome of golden apple snail Pomacea canaliculata provides insight into stress tolerance and invasive adaptation.</title>
        <authorList>
            <person name="Liu C."/>
            <person name="Liu B."/>
            <person name="Ren Y."/>
            <person name="Zhang Y."/>
            <person name="Wang H."/>
            <person name="Li S."/>
            <person name="Jiang F."/>
            <person name="Yin L."/>
            <person name="Zhang G."/>
            <person name="Qian W."/>
            <person name="Fan W."/>
        </authorList>
    </citation>
    <scope>NUCLEOTIDE SEQUENCE [LARGE SCALE GENOMIC DNA]</scope>
    <source>
        <strain evidence="8">SZHN2017</strain>
        <tissue evidence="8">Muscle</tissue>
    </source>
</reference>
<proteinExistence type="predicted"/>
<evidence type="ECO:0008006" key="10">
    <source>
        <dbReference type="Google" id="ProtNLM"/>
    </source>
</evidence>
<evidence type="ECO:0000256" key="1">
    <source>
        <dbReference type="ARBA" id="ARBA00022723"/>
    </source>
</evidence>
<evidence type="ECO:0000259" key="7">
    <source>
        <dbReference type="PROSITE" id="PS50119"/>
    </source>
</evidence>